<dbReference type="Proteomes" id="UP001596391">
    <property type="component" value="Unassembled WGS sequence"/>
</dbReference>
<dbReference type="PANTHER" id="PTHR31321:SF57">
    <property type="entry name" value="PECTINESTERASE 53-RELATED"/>
    <property type="match status" value="1"/>
</dbReference>
<comment type="caution">
    <text evidence="6">The sequence shown here is derived from an EMBL/GenBank/DDBJ whole genome shotgun (WGS) entry which is preliminary data.</text>
</comment>
<keyword evidence="7" id="KW-1185">Reference proteome</keyword>
<keyword evidence="4" id="KW-0732">Signal</keyword>
<evidence type="ECO:0000313" key="7">
    <source>
        <dbReference type="Proteomes" id="UP001596391"/>
    </source>
</evidence>
<organism evidence="6 7">
    <name type="scientific">Granulicella cerasi</name>
    <dbReference type="NCBI Taxonomy" id="741063"/>
    <lineage>
        <taxon>Bacteria</taxon>
        <taxon>Pseudomonadati</taxon>
        <taxon>Acidobacteriota</taxon>
        <taxon>Terriglobia</taxon>
        <taxon>Terriglobales</taxon>
        <taxon>Acidobacteriaceae</taxon>
        <taxon>Granulicella</taxon>
    </lineage>
</organism>
<dbReference type="RefSeq" id="WP_263370636.1">
    <property type="nucleotide sequence ID" value="NZ_JAGSYD010000002.1"/>
</dbReference>
<evidence type="ECO:0000256" key="4">
    <source>
        <dbReference type="SAM" id="SignalP"/>
    </source>
</evidence>
<evidence type="ECO:0000313" key="6">
    <source>
        <dbReference type="EMBL" id="MFC6647470.1"/>
    </source>
</evidence>
<dbReference type="InterPro" id="IPR000070">
    <property type="entry name" value="Pectinesterase_cat"/>
</dbReference>
<evidence type="ECO:0000256" key="3">
    <source>
        <dbReference type="ARBA" id="ARBA00023085"/>
    </source>
</evidence>
<dbReference type="Pfam" id="PF01095">
    <property type="entry name" value="Pectinesterase"/>
    <property type="match status" value="1"/>
</dbReference>
<dbReference type="PANTHER" id="PTHR31321">
    <property type="entry name" value="ACYL-COA THIOESTER HYDROLASE YBHC-RELATED"/>
    <property type="match status" value="1"/>
</dbReference>
<accession>A0ABW1ZDC2</accession>
<gene>
    <name evidence="6" type="ORF">ACFQBQ_18210</name>
</gene>
<protein>
    <submittedName>
        <fullName evidence="6">Pectinesterase family protein</fullName>
    </submittedName>
</protein>
<sequence>MLWRHMFSALCLASTAVFAQDVHVHVAQNAKVDATHFPTIQMALDHAADVGPQGKLFLHIAPGVYKERVWVSPRRARTVLLGEGKSASDVVISAGMNAAHSGGTFFTETVEVNADDFAADNITFENTAGPTGQALAIAVSADRAIFKRCRFLGDQDTLFADYGRQYYVDSYIEGGVDFIFGNATAVFDRDEIHILRPGYLTAQSRTNAEQPTGYVIKDSRVTAGDLQGKRFFLGRPWRAYARVVVMRTELPVSLDPRGWSEWKQNAAELAKVSFAEFENKGPGAATQGRASWTRSLSPKEAAGYEPKVFLAGADHWDAPVEAAKLP</sequence>
<name>A0ABW1ZDC2_9BACT</name>
<evidence type="ECO:0000256" key="2">
    <source>
        <dbReference type="ARBA" id="ARBA00022801"/>
    </source>
</evidence>
<evidence type="ECO:0000256" key="1">
    <source>
        <dbReference type="ARBA" id="ARBA00008891"/>
    </source>
</evidence>
<keyword evidence="2" id="KW-0378">Hydrolase</keyword>
<keyword evidence="3" id="KW-0063">Aspartyl esterase</keyword>
<feature type="signal peptide" evidence="4">
    <location>
        <begin position="1"/>
        <end position="19"/>
    </location>
</feature>
<feature type="domain" description="Pectinesterase catalytic" evidence="5">
    <location>
        <begin position="30"/>
        <end position="312"/>
    </location>
</feature>
<dbReference type="Gene3D" id="2.160.20.10">
    <property type="entry name" value="Single-stranded right-handed beta-helix, Pectin lyase-like"/>
    <property type="match status" value="1"/>
</dbReference>
<proteinExistence type="inferred from homology"/>
<dbReference type="InterPro" id="IPR011050">
    <property type="entry name" value="Pectin_lyase_fold/virulence"/>
</dbReference>
<dbReference type="EMBL" id="JBHSWI010000001">
    <property type="protein sequence ID" value="MFC6647470.1"/>
    <property type="molecule type" value="Genomic_DNA"/>
</dbReference>
<dbReference type="InterPro" id="IPR012334">
    <property type="entry name" value="Pectin_lyas_fold"/>
</dbReference>
<comment type="similarity">
    <text evidence="1">Belongs to the pectinesterase family.</text>
</comment>
<reference evidence="7" key="1">
    <citation type="journal article" date="2019" name="Int. J. Syst. Evol. Microbiol.">
        <title>The Global Catalogue of Microorganisms (GCM) 10K type strain sequencing project: providing services to taxonomists for standard genome sequencing and annotation.</title>
        <authorList>
            <consortium name="The Broad Institute Genomics Platform"/>
            <consortium name="The Broad Institute Genome Sequencing Center for Infectious Disease"/>
            <person name="Wu L."/>
            <person name="Ma J."/>
        </authorList>
    </citation>
    <scope>NUCLEOTIDE SEQUENCE [LARGE SCALE GENOMIC DNA]</scope>
    <source>
        <strain evidence="7">CGMCC 1.16026</strain>
    </source>
</reference>
<dbReference type="SUPFAM" id="SSF51126">
    <property type="entry name" value="Pectin lyase-like"/>
    <property type="match status" value="1"/>
</dbReference>
<evidence type="ECO:0000259" key="5">
    <source>
        <dbReference type="Pfam" id="PF01095"/>
    </source>
</evidence>
<feature type="chain" id="PRO_5045535889" evidence="4">
    <location>
        <begin position="20"/>
        <end position="326"/>
    </location>
</feature>